<dbReference type="InterPro" id="IPR036844">
    <property type="entry name" value="Hint_dom_sf"/>
</dbReference>
<sequence length="211" mass="22694">MSLLQKIDPPGGGPAFPGGVAEGANLRTPCGPRRVEFVRNGDMIVTRTGGLQPVRLVWQRRLTADEVARHPDRAPVRLMPRALGPMMPQSALLVAPDHRLLIPGWRLAAWPDDRAALVPAREIAGTSDAAFIDRAPAAVTLYHFVFDSPQVLLVNGLPVESLAPGARVIAGLGLAERTSLFDRFPQLRKDPSAYPPAEYPSASGTDYLAVV</sequence>
<evidence type="ECO:0000256" key="1">
    <source>
        <dbReference type="SAM" id="MobiDB-lite"/>
    </source>
</evidence>
<name>A0ABV3XSK9_9RHOB</name>
<accession>A0ABV3XSK9</accession>
<dbReference type="EMBL" id="JBEHHI010000001">
    <property type="protein sequence ID" value="MEX5728302.1"/>
    <property type="molecule type" value="Genomic_DNA"/>
</dbReference>
<dbReference type="Proteomes" id="UP001560019">
    <property type="component" value="Unassembled WGS sequence"/>
</dbReference>
<evidence type="ECO:0000313" key="4">
    <source>
        <dbReference type="Proteomes" id="UP001560019"/>
    </source>
</evidence>
<comment type="caution">
    <text evidence="3">The sequence shown here is derived from an EMBL/GenBank/DDBJ whole genome shotgun (WGS) entry which is preliminary data.</text>
</comment>
<dbReference type="Pfam" id="PF13403">
    <property type="entry name" value="Hint_2"/>
    <property type="match status" value="1"/>
</dbReference>
<evidence type="ECO:0000313" key="3">
    <source>
        <dbReference type="EMBL" id="MEX5728302.1"/>
    </source>
</evidence>
<evidence type="ECO:0000259" key="2">
    <source>
        <dbReference type="Pfam" id="PF13403"/>
    </source>
</evidence>
<feature type="region of interest" description="Disordered" evidence="1">
    <location>
        <begin position="1"/>
        <end position="20"/>
    </location>
</feature>
<gene>
    <name evidence="3" type="ORF">Ga0609869_001655</name>
</gene>
<proteinExistence type="predicted"/>
<dbReference type="RefSeq" id="WP_125408642.1">
    <property type="nucleotide sequence ID" value="NZ_JBEHHI010000001.1"/>
</dbReference>
<protein>
    <recommendedName>
        <fullName evidence="2">Hedgehog/Intein (Hint) domain-containing protein</fullName>
    </recommendedName>
</protein>
<reference evidence="3 4" key="1">
    <citation type="submission" date="2024-06" db="EMBL/GenBank/DDBJ databases">
        <title>Genome of Rhodovulum iodosum, a marine photoferrotroph.</title>
        <authorList>
            <person name="Bianchini G."/>
            <person name="Nikeleit V."/>
            <person name="Kappler A."/>
            <person name="Bryce C."/>
            <person name="Sanchez-Baracaldo P."/>
        </authorList>
    </citation>
    <scope>NUCLEOTIDE SEQUENCE [LARGE SCALE GENOMIC DNA]</scope>
    <source>
        <strain evidence="3 4">UT/N1</strain>
    </source>
</reference>
<dbReference type="SUPFAM" id="SSF51294">
    <property type="entry name" value="Hedgehog/intein (Hint) domain"/>
    <property type="match status" value="1"/>
</dbReference>
<organism evidence="3 4">
    <name type="scientific">Rhodovulum iodosum</name>
    <dbReference type="NCBI Taxonomy" id="68291"/>
    <lineage>
        <taxon>Bacteria</taxon>
        <taxon>Pseudomonadati</taxon>
        <taxon>Pseudomonadota</taxon>
        <taxon>Alphaproteobacteria</taxon>
        <taxon>Rhodobacterales</taxon>
        <taxon>Paracoccaceae</taxon>
        <taxon>Rhodovulum</taxon>
    </lineage>
</organism>
<keyword evidence="4" id="KW-1185">Reference proteome</keyword>
<dbReference type="InterPro" id="IPR028992">
    <property type="entry name" value="Hedgehog/Intein_dom"/>
</dbReference>
<feature type="domain" description="Hedgehog/Intein (Hint)" evidence="2">
    <location>
        <begin position="21"/>
        <end position="165"/>
    </location>
</feature>